<reference evidence="2 3" key="1">
    <citation type="journal article" date="2007" name="Science">
        <title>Sea anemone genome reveals ancestral eumetazoan gene repertoire and genomic organization.</title>
        <authorList>
            <person name="Putnam N.H."/>
            <person name="Srivastava M."/>
            <person name="Hellsten U."/>
            <person name="Dirks B."/>
            <person name="Chapman J."/>
            <person name="Salamov A."/>
            <person name="Terry A."/>
            <person name="Shapiro H."/>
            <person name="Lindquist E."/>
            <person name="Kapitonov V.V."/>
            <person name="Jurka J."/>
            <person name="Genikhovich G."/>
            <person name="Grigoriev I.V."/>
            <person name="Lucas S.M."/>
            <person name="Steele R.E."/>
            <person name="Finnerty J.R."/>
            <person name="Technau U."/>
            <person name="Martindale M.Q."/>
            <person name="Rokhsar D.S."/>
        </authorList>
    </citation>
    <scope>NUCLEOTIDE SEQUENCE [LARGE SCALE GENOMIC DNA]</scope>
    <source>
        <strain evidence="3">CH2 X CH6</strain>
    </source>
</reference>
<dbReference type="Proteomes" id="UP000001593">
    <property type="component" value="Unassembled WGS sequence"/>
</dbReference>
<accession>A7STC2</accession>
<name>A7STC2_NEMVE</name>
<feature type="region of interest" description="Disordered" evidence="1">
    <location>
        <begin position="1"/>
        <end position="71"/>
    </location>
</feature>
<dbReference type="GO" id="GO:0000801">
    <property type="term" value="C:central element"/>
    <property type="evidence" value="ECO:0000318"/>
    <property type="project" value="GO_Central"/>
</dbReference>
<evidence type="ECO:0000313" key="2">
    <source>
        <dbReference type="EMBL" id="EDO33049.1"/>
    </source>
</evidence>
<gene>
    <name evidence="2" type="ORF">NEMVEDRAFT_v1g247286</name>
</gene>
<protein>
    <submittedName>
        <fullName evidence="2">Uncharacterized protein</fullName>
    </submittedName>
</protein>
<organism evidence="2 3">
    <name type="scientific">Nematostella vectensis</name>
    <name type="common">Starlet sea anemone</name>
    <dbReference type="NCBI Taxonomy" id="45351"/>
    <lineage>
        <taxon>Eukaryota</taxon>
        <taxon>Metazoa</taxon>
        <taxon>Cnidaria</taxon>
        <taxon>Anthozoa</taxon>
        <taxon>Hexacorallia</taxon>
        <taxon>Actiniaria</taxon>
        <taxon>Edwardsiidae</taxon>
        <taxon>Nematostella</taxon>
    </lineage>
</organism>
<dbReference type="PANTHER" id="PTHR28398">
    <property type="entry name" value="SYNAPTONEMAL COMPLEX CENTRAL ELEMENT PROTEIN 2"/>
    <property type="match status" value="1"/>
</dbReference>
<evidence type="ECO:0000256" key="1">
    <source>
        <dbReference type="SAM" id="MobiDB-lite"/>
    </source>
</evidence>
<sequence length="203" mass="22944">MEGESEENGLQNKEIDSASESTNLNSEVTSENNDTKKEENVSLADTITPCEPEEKARENNQPPEIPLKMPHLSDVSKTKLLSSEELQRGVQELIDSVNTKRSRDTNILTDFKKALEMQLSKSCTALEEALVQSYEQNNQTIQSKLQEFFAVIERIGQLETELAEFKATLGPPKNEEHKKHFNLQGYICPQDLTGFCLKDPWNS</sequence>
<proteinExistence type="predicted"/>
<evidence type="ECO:0000313" key="3">
    <source>
        <dbReference type="Proteomes" id="UP000001593"/>
    </source>
</evidence>
<dbReference type="AlphaFoldDB" id="A7STC2"/>
<feature type="compositionally biased region" description="Polar residues" evidence="1">
    <location>
        <begin position="18"/>
        <end position="32"/>
    </location>
</feature>
<dbReference type="HOGENOM" id="CLU_1350324_0_0_1"/>
<dbReference type="eggNOG" id="ENOG502S7EK">
    <property type="taxonomic scope" value="Eukaryota"/>
</dbReference>
<dbReference type="STRING" id="45351.A7STC2"/>
<dbReference type="InterPro" id="IPR034609">
    <property type="entry name" value="Syce2"/>
</dbReference>
<dbReference type="InParanoid" id="A7STC2"/>
<dbReference type="OMA" id="FFAVIER"/>
<keyword evidence="3" id="KW-1185">Reference proteome</keyword>
<dbReference type="EMBL" id="DS469793">
    <property type="protein sequence ID" value="EDO33049.1"/>
    <property type="molecule type" value="Genomic_DNA"/>
</dbReference>
<dbReference type="PhylomeDB" id="A7STC2"/>
<dbReference type="PANTHER" id="PTHR28398:SF1">
    <property type="entry name" value="SYNAPTONEMAL COMPLEX CENTRAL ELEMENT PROTEIN 2"/>
    <property type="match status" value="1"/>
</dbReference>
<dbReference type="GO" id="GO:0007130">
    <property type="term" value="P:synaptonemal complex assembly"/>
    <property type="evidence" value="ECO:0007669"/>
    <property type="project" value="InterPro"/>
</dbReference>